<dbReference type="InterPro" id="IPR008523">
    <property type="entry name" value="DUF805"/>
</dbReference>
<dbReference type="PANTHER" id="PTHR34980">
    <property type="entry name" value="INNER MEMBRANE PROTEIN-RELATED-RELATED"/>
    <property type="match status" value="1"/>
</dbReference>
<proteinExistence type="predicted"/>
<evidence type="ECO:0000313" key="2">
    <source>
        <dbReference type="Proteomes" id="UP000030643"/>
    </source>
</evidence>
<organism evidence="1 2">
    <name type="scientific">Weissella oryzae (strain DSM 25784 / JCM 18191 / LMG 30913 / SG25)</name>
    <dbReference type="NCBI Taxonomy" id="1329250"/>
    <lineage>
        <taxon>Bacteria</taxon>
        <taxon>Bacillati</taxon>
        <taxon>Bacillota</taxon>
        <taxon>Bacilli</taxon>
        <taxon>Lactobacillales</taxon>
        <taxon>Lactobacillaceae</taxon>
        <taxon>Weissella</taxon>
    </lineage>
</organism>
<sequence>MIESYKKFWVNIFDFSGVSGRADYWWPVIINYILGLIIGVSFGGAAGILPDTSSVRLAGAGSVGILYIISIIIWIATLSVKFRRLHDTNRSGFWILINFVPVIGNIWFIILMLLPSKQSRWN</sequence>
<dbReference type="STRING" id="1329250.WOSG25_041350"/>
<gene>
    <name evidence="1" type="ORF">WOSG25_041350</name>
</gene>
<dbReference type="OrthoDB" id="2285053at2"/>
<dbReference type="Proteomes" id="UP000030643">
    <property type="component" value="Unassembled WGS sequence"/>
</dbReference>
<evidence type="ECO:0000313" key="1">
    <source>
        <dbReference type="EMBL" id="GAK30694.1"/>
    </source>
</evidence>
<dbReference type="eggNOG" id="COG3152">
    <property type="taxonomic scope" value="Bacteria"/>
</dbReference>
<dbReference type="Pfam" id="PF05656">
    <property type="entry name" value="DUF805"/>
    <property type="match status" value="1"/>
</dbReference>
<protein>
    <submittedName>
        <fullName evidence="1">Putative membrane protein</fullName>
    </submittedName>
</protein>
<dbReference type="EMBL" id="DF820487">
    <property type="protein sequence ID" value="GAK30694.1"/>
    <property type="molecule type" value="Genomic_DNA"/>
</dbReference>
<dbReference type="GO" id="GO:0005886">
    <property type="term" value="C:plasma membrane"/>
    <property type="evidence" value="ECO:0007669"/>
    <property type="project" value="TreeGrafter"/>
</dbReference>
<name>A0A069CTA6_WEIOS</name>
<dbReference type="RefSeq" id="WP_027698784.1">
    <property type="nucleotide sequence ID" value="NZ_DF820487.1"/>
</dbReference>
<keyword evidence="2" id="KW-1185">Reference proteome</keyword>
<accession>A0A069CTA6</accession>
<dbReference type="AlphaFoldDB" id="A0A069CTA6"/>
<dbReference type="PANTHER" id="PTHR34980:SF2">
    <property type="entry name" value="INNER MEMBRANE PROTEIN YHAH-RELATED"/>
    <property type="match status" value="1"/>
</dbReference>
<reference evidence="2" key="1">
    <citation type="journal article" date="2014" name="Genome Announc.">
        <title>Draft genome sequence of Weissella oryzae SG25T, isolated from fermented rice grains.</title>
        <authorList>
            <person name="Tanizawa Y."/>
            <person name="Fujisawa T."/>
            <person name="Mochizuki T."/>
            <person name="Kaminuma E."/>
            <person name="Suzuki Y."/>
            <person name="Nakamura Y."/>
            <person name="Tohno M."/>
        </authorList>
    </citation>
    <scope>NUCLEOTIDE SEQUENCE [LARGE SCALE GENOMIC DNA]</scope>
    <source>
        <strain evidence="2">DSM 25784 / JCM 18191 / LMG 30913 / SG25</strain>
    </source>
</reference>